<comment type="similarity">
    <text evidence="3 9">Belongs to the CobD/CbiB family.</text>
</comment>
<evidence type="ECO:0000256" key="7">
    <source>
        <dbReference type="ARBA" id="ARBA00022989"/>
    </source>
</evidence>
<dbReference type="AlphaFoldDB" id="A0A6M0K438"/>
<evidence type="ECO:0000256" key="2">
    <source>
        <dbReference type="ARBA" id="ARBA00004953"/>
    </source>
</evidence>
<proteinExistence type="inferred from homology"/>
<evidence type="ECO:0000256" key="4">
    <source>
        <dbReference type="ARBA" id="ARBA00022475"/>
    </source>
</evidence>
<dbReference type="UniPathway" id="UPA00148"/>
<evidence type="ECO:0000256" key="1">
    <source>
        <dbReference type="ARBA" id="ARBA00004651"/>
    </source>
</evidence>
<keyword evidence="6 9" id="KW-0812">Transmembrane</keyword>
<comment type="pathway">
    <text evidence="2 9">Cofactor biosynthesis; adenosylcobalamin biosynthesis.</text>
</comment>
<comment type="subcellular location">
    <subcellularLocation>
        <location evidence="1 9">Cell membrane</location>
        <topology evidence="1 9">Multi-pass membrane protein</topology>
    </subcellularLocation>
</comment>
<comment type="caution">
    <text evidence="9">Lacks conserved residue(s) required for the propagation of feature annotation.</text>
</comment>
<dbReference type="Proteomes" id="UP000483379">
    <property type="component" value="Unassembled WGS sequence"/>
</dbReference>
<feature type="transmembrane region" description="Helical" evidence="9">
    <location>
        <begin position="207"/>
        <end position="226"/>
    </location>
</feature>
<dbReference type="PANTHER" id="PTHR34308">
    <property type="entry name" value="COBALAMIN BIOSYNTHESIS PROTEIN CBIB"/>
    <property type="match status" value="1"/>
</dbReference>
<dbReference type="HAMAP" id="MF_00024">
    <property type="entry name" value="CobD_CbiB"/>
    <property type="match status" value="1"/>
</dbReference>
<feature type="transmembrane region" description="Helical" evidence="9">
    <location>
        <begin position="155"/>
        <end position="176"/>
    </location>
</feature>
<evidence type="ECO:0000256" key="8">
    <source>
        <dbReference type="ARBA" id="ARBA00023136"/>
    </source>
</evidence>
<dbReference type="GO" id="GO:0015420">
    <property type="term" value="F:ABC-type vitamin B12 transporter activity"/>
    <property type="evidence" value="ECO:0007669"/>
    <property type="project" value="UniProtKB-UniRule"/>
</dbReference>
<protein>
    <recommendedName>
        <fullName evidence="9">Cobalamin biosynthesis protein CobD</fullName>
    </recommendedName>
</protein>
<dbReference type="Pfam" id="PF03186">
    <property type="entry name" value="CobD_Cbib"/>
    <property type="match status" value="1"/>
</dbReference>
<evidence type="ECO:0000313" key="11">
    <source>
        <dbReference type="Proteomes" id="UP000483379"/>
    </source>
</evidence>
<dbReference type="GO" id="GO:0005886">
    <property type="term" value="C:plasma membrane"/>
    <property type="evidence" value="ECO:0007669"/>
    <property type="project" value="UniProtKB-SubCell"/>
</dbReference>
<name>A0A6M0K438_9GAMM</name>
<comment type="function">
    <text evidence="9">Converts cobyric acid to cobinamide by the addition of aminopropanol on the F carboxylic group.</text>
</comment>
<dbReference type="GO" id="GO:0009236">
    <property type="term" value="P:cobalamin biosynthetic process"/>
    <property type="evidence" value="ECO:0007669"/>
    <property type="project" value="UniProtKB-UniRule"/>
</dbReference>
<evidence type="ECO:0000256" key="9">
    <source>
        <dbReference type="HAMAP-Rule" id="MF_00024"/>
    </source>
</evidence>
<dbReference type="InterPro" id="IPR004485">
    <property type="entry name" value="Cobalamin_biosynth_CobD/CbiB"/>
</dbReference>
<evidence type="ECO:0000256" key="5">
    <source>
        <dbReference type="ARBA" id="ARBA00022573"/>
    </source>
</evidence>
<keyword evidence="5 9" id="KW-0169">Cobalamin biosynthesis</keyword>
<dbReference type="RefSeq" id="WP_164455403.1">
    <property type="nucleotide sequence ID" value="NZ_JAAIJQ010000097.1"/>
</dbReference>
<keyword evidence="7 9" id="KW-1133">Transmembrane helix</keyword>
<feature type="transmembrane region" description="Helical" evidence="9">
    <location>
        <begin position="293"/>
        <end position="315"/>
    </location>
</feature>
<gene>
    <name evidence="9 10" type="primary">cobD</name>
    <name evidence="10" type="ORF">G3446_22220</name>
</gene>
<keyword evidence="11" id="KW-1185">Reference proteome</keyword>
<evidence type="ECO:0000313" key="10">
    <source>
        <dbReference type="EMBL" id="NEV64552.1"/>
    </source>
</evidence>
<dbReference type="PANTHER" id="PTHR34308:SF1">
    <property type="entry name" value="COBALAMIN BIOSYNTHESIS PROTEIN CBIB"/>
    <property type="match status" value="1"/>
</dbReference>
<keyword evidence="8 9" id="KW-0472">Membrane</keyword>
<dbReference type="NCBIfam" id="TIGR00380">
    <property type="entry name" value="cobal_cbiB"/>
    <property type="match status" value="1"/>
</dbReference>
<feature type="transmembrane region" description="Helical" evidence="9">
    <location>
        <begin position="59"/>
        <end position="79"/>
    </location>
</feature>
<dbReference type="EMBL" id="JAAIJQ010000097">
    <property type="protein sequence ID" value="NEV64552.1"/>
    <property type="molecule type" value="Genomic_DNA"/>
</dbReference>
<accession>A0A6M0K438</accession>
<evidence type="ECO:0000256" key="3">
    <source>
        <dbReference type="ARBA" id="ARBA00006263"/>
    </source>
</evidence>
<evidence type="ECO:0000256" key="6">
    <source>
        <dbReference type="ARBA" id="ARBA00022692"/>
    </source>
</evidence>
<sequence length="321" mass="35447">MDMNEHLALVIGAFLLDVAFGDPAYRFHPVRLIGNWILVSERLLFARGRSDRRAGVIHWLMVVLGALAAWLAIHLALLLVSPALATVWDLYIAYSLLSFRGLLAQGQRVLRSLEDLPKAREHMRMLVGRDTEPLQRDGIVRAAIESLSENLTDGVLTPLLALCLFGLPGLIVVKAVSTLDSMVGYKSERYRDFGWLSARSDDWTNWLPARLSVALIALSAAFLRLHPLLAIRSALRYHAILPSPNSGWSEAACAGALRVRLLGPVWSEGQLVNETYMGDPDWPADLGPDHLRAALDIILICGLLAFVLGVVVAPLRMLMPW</sequence>
<organism evidence="10 11">
    <name type="scientific">Thiorhodococcus minor</name>
    <dbReference type="NCBI Taxonomy" id="57489"/>
    <lineage>
        <taxon>Bacteria</taxon>
        <taxon>Pseudomonadati</taxon>
        <taxon>Pseudomonadota</taxon>
        <taxon>Gammaproteobacteria</taxon>
        <taxon>Chromatiales</taxon>
        <taxon>Chromatiaceae</taxon>
        <taxon>Thiorhodococcus</taxon>
    </lineage>
</organism>
<dbReference type="GO" id="GO:0048472">
    <property type="term" value="F:threonine-phosphate decarboxylase activity"/>
    <property type="evidence" value="ECO:0007669"/>
    <property type="project" value="InterPro"/>
</dbReference>
<reference evidence="10 11" key="1">
    <citation type="submission" date="2020-02" db="EMBL/GenBank/DDBJ databases">
        <title>Genome sequences of Thiorhodococcus mannitoliphagus and Thiorhodococcus minor, purple sulfur photosynthetic bacteria in the gammaproteobacterial family, Chromatiaceae.</title>
        <authorList>
            <person name="Aviles F.A."/>
            <person name="Meyer T.E."/>
            <person name="Kyndt J.A."/>
        </authorList>
    </citation>
    <scope>NUCLEOTIDE SEQUENCE [LARGE SCALE GENOMIC DNA]</scope>
    <source>
        <strain evidence="10 11">DSM 11518</strain>
    </source>
</reference>
<keyword evidence="4 9" id="KW-1003">Cell membrane</keyword>
<comment type="caution">
    <text evidence="10">The sequence shown here is derived from an EMBL/GenBank/DDBJ whole genome shotgun (WGS) entry which is preliminary data.</text>
</comment>